<evidence type="ECO:0000256" key="1">
    <source>
        <dbReference type="ARBA" id="ARBA00004651"/>
    </source>
</evidence>
<keyword evidence="3 6" id="KW-0812">Transmembrane</keyword>
<reference evidence="7" key="1">
    <citation type="journal article" date="2021" name="mSystems">
        <title>Bacteria and Archaea Synergistically Convert Glycine Betaine to Biogenic Methane in the Formosa Cold Seep of the South China Sea.</title>
        <authorList>
            <person name="Li L."/>
            <person name="Zhang W."/>
            <person name="Zhang S."/>
            <person name="Song L."/>
            <person name="Sun Q."/>
            <person name="Zhang H."/>
            <person name="Xiang H."/>
            <person name="Dong X."/>
        </authorList>
    </citation>
    <scope>NUCLEOTIDE SEQUENCE</scope>
    <source>
        <strain evidence="7">ZWT</strain>
    </source>
</reference>
<protein>
    <submittedName>
        <fullName evidence="7">YihY/virulence factor BrkB family protein</fullName>
    </submittedName>
</protein>
<keyword evidence="4 6" id="KW-1133">Transmembrane helix</keyword>
<dbReference type="NCBIfam" id="TIGR00765">
    <property type="entry name" value="yihY_not_rbn"/>
    <property type="match status" value="1"/>
</dbReference>
<dbReference type="InterPro" id="IPR017039">
    <property type="entry name" value="Virul_fac_BrkB"/>
</dbReference>
<dbReference type="Pfam" id="PF03631">
    <property type="entry name" value="Virul_fac_BrkB"/>
    <property type="match status" value="1"/>
</dbReference>
<accession>A0A9J6NVF9</accession>
<evidence type="ECO:0000256" key="2">
    <source>
        <dbReference type="ARBA" id="ARBA00022475"/>
    </source>
</evidence>
<feature type="transmembrane region" description="Helical" evidence="6">
    <location>
        <begin position="172"/>
        <end position="191"/>
    </location>
</feature>
<comment type="subcellular location">
    <subcellularLocation>
        <location evidence="1">Cell membrane</location>
        <topology evidence="1">Multi-pass membrane protein</topology>
    </subcellularLocation>
</comment>
<evidence type="ECO:0000313" key="8">
    <source>
        <dbReference type="Proteomes" id="UP001056429"/>
    </source>
</evidence>
<keyword evidence="2" id="KW-1003">Cell membrane</keyword>
<dbReference type="PANTHER" id="PTHR30213">
    <property type="entry name" value="INNER MEMBRANE PROTEIN YHJD"/>
    <property type="match status" value="1"/>
</dbReference>
<evidence type="ECO:0000256" key="6">
    <source>
        <dbReference type="SAM" id="Phobius"/>
    </source>
</evidence>
<name>A0A9J6NVF9_9CLOT</name>
<keyword evidence="5 6" id="KW-0472">Membrane</keyword>
<feature type="transmembrane region" description="Helical" evidence="6">
    <location>
        <begin position="22"/>
        <end position="47"/>
    </location>
</feature>
<proteinExistence type="predicted"/>
<feature type="transmembrane region" description="Helical" evidence="6">
    <location>
        <begin position="121"/>
        <end position="152"/>
    </location>
</feature>
<gene>
    <name evidence="7" type="ORF">KDK92_01880</name>
</gene>
<dbReference type="Proteomes" id="UP001056429">
    <property type="component" value="Unassembled WGS sequence"/>
</dbReference>
<evidence type="ECO:0000256" key="5">
    <source>
        <dbReference type="ARBA" id="ARBA00023136"/>
    </source>
</evidence>
<comment type="caution">
    <text evidence="7">The sequence shown here is derived from an EMBL/GenBank/DDBJ whole genome shotgun (WGS) entry which is preliminary data.</text>
</comment>
<dbReference type="GO" id="GO:0005886">
    <property type="term" value="C:plasma membrane"/>
    <property type="evidence" value="ECO:0007669"/>
    <property type="project" value="UniProtKB-SubCell"/>
</dbReference>
<dbReference type="PANTHER" id="PTHR30213:SF0">
    <property type="entry name" value="UPF0761 MEMBRANE PROTEIN YIHY"/>
    <property type="match status" value="1"/>
</dbReference>
<dbReference type="RefSeq" id="WP_250857337.1">
    <property type="nucleotide sequence ID" value="NZ_JAGSOJ010000001.1"/>
</dbReference>
<dbReference type="EMBL" id="JAGSOJ010000001">
    <property type="protein sequence ID" value="MCM1988471.1"/>
    <property type="molecule type" value="Genomic_DNA"/>
</dbReference>
<keyword evidence="8" id="KW-1185">Reference proteome</keyword>
<dbReference type="AlphaFoldDB" id="A0A9J6NVF9"/>
<feature type="transmembrane region" description="Helical" evidence="6">
    <location>
        <begin position="203"/>
        <end position="225"/>
    </location>
</feature>
<feature type="transmembrane region" description="Helical" evidence="6">
    <location>
        <begin position="237"/>
        <end position="258"/>
    </location>
</feature>
<evidence type="ECO:0000313" key="7">
    <source>
        <dbReference type="EMBL" id="MCM1988471.1"/>
    </source>
</evidence>
<reference evidence="7" key="2">
    <citation type="submission" date="2021-04" db="EMBL/GenBank/DDBJ databases">
        <authorList>
            <person name="Dong X."/>
        </authorList>
    </citation>
    <scope>NUCLEOTIDE SEQUENCE</scope>
    <source>
        <strain evidence="7">ZWT</strain>
    </source>
</reference>
<organism evidence="7 8">
    <name type="scientific">Oceanirhabdus seepicola</name>
    <dbReference type="NCBI Taxonomy" id="2828781"/>
    <lineage>
        <taxon>Bacteria</taxon>
        <taxon>Bacillati</taxon>
        <taxon>Bacillota</taxon>
        <taxon>Clostridia</taxon>
        <taxon>Eubacteriales</taxon>
        <taxon>Clostridiaceae</taxon>
        <taxon>Oceanirhabdus</taxon>
    </lineage>
</organism>
<evidence type="ECO:0000256" key="4">
    <source>
        <dbReference type="ARBA" id="ARBA00022989"/>
    </source>
</evidence>
<evidence type="ECO:0000256" key="3">
    <source>
        <dbReference type="ARBA" id="ARBA00022692"/>
    </source>
</evidence>
<sequence>MNFISKIVALIKKILDDQISKVAAVLSYFSLLSFFPFMIFLLTLVSYSKISVESILQEFGKYLPESAYELVQSVIIDTFQNSNQNLLSFGILFALYAGSGGIRAIMDGLNTAYNVKENRNIIYIFFISIIYTIALAVIIIFSFTLIIFGEVIGNTVINWFDGLGNFKYFWDFYRMAFTLFLIFSVFVGMYCTFPARKLKIIKVIPGALFTTLGWFISSLGFSFYVNNFANYSKVYGSLGAVIILMTWIYITSMMILIGGELNAFLNEKIEKA</sequence>
<dbReference type="PIRSF" id="PIRSF035875">
    <property type="entry name" value="RNase_BN"/>
    <property type="match status" value="1"/>
</dbReference>
<feature type="transmembrane region" description="Helical" evidence="6">
    <location>
        <begin position="86"/>
        <end position="109"/>
    </location>
</feature>